<dbReference type="PANTHER" id="PTHR46131:SF5">
    <property type="entry name" value="SOLUTE CARRIER FAMILY 25 MEMBER 53"/>
    <property type="match status" value="1"/>
</dbReference>
<keyword evidence="17" id="KW-1185">Reference proteome</keyword>
<evidence type="ECO:0000256" key="4">
    <source>
        <dbReference type="ARBA" id="ARBA00009511"/>
    </source>
</evidence>
<evidence type="ECO:0000313" key="16">
    <source>
        <dbReference type="EMBL" id="KAL1261316.1"/>
    </source>
</evidence>
<evidence type="ECO:0000256" key="5">
    <source>
        <dbReference type="ARBA" id="ARBA00022448"/>
    </source>
</evidence>
<keyword evidence="11" id="KW-0496">Mitochondrion</keyword>
<evidence type="ECO:0000256" key="7">
    <source>
        <dbReference type="ARBA" id="ARBA00022692"/>
    </source>
</evidence>
<evidence type="ECO:0000256" key="3">
    <source>
        <dbReference type="ARBA" id="ARBA00006375"/>
    </source>
</evidence>
<dbReference type="Pfam" id="PF00153">
    <property type="entry name" value="Mito_carr"/>
    <property type="match status" value="3"/>
</dbReference>
<comment type="caution">
    <text evidence="16">The sequence shown here is derived from an EMBL/GenBank/DDBJ whole genome shotgun (WGS) entry which is preliminary data.</text>
</comment>
<feature type="repeat" description="Solcar" evidence="14">
    <location>
        <begin position="79"/>
        <end position="159"/>
    </location>
</feature>
<evidence type="ECO:0000256" key="10">
    <source>
        <dbReference type="ARBA" id="ARBA00022989"/>
    </source>
</evidence>
<keyword evidence="10" id="KW-1133">Transmembrane helix</keyword>
<evidence type="ECO:0000256" key="2">
    <source>
        <dbReference type="ARBA" id="ARBA00004448"/>
    </source>
</evidence>
<dbReference type="InterPro" id="IPR001152">
    <property type="entry name" value="Beta-thymosin"/>
</dbReference>
<evidence type="ECO:0000256" key="15">
    <source>
        <dbReference type="RuleBase" id="RU000488"/>
    </source>
</evidence>
<dbReference type="PANTHER" id="PTHR46131">
    <property type="entry name" value="SD08549P"/>
    <property type="match status" value="1"/>
</dbReference>
<accession>A0ABR3MAN6</accession>
<keyword evidence="8" id="KW-0677">Repeat</keyword>
<keyword evidence="5 15" id="KW-0813">Transport</keyword>
<keyword evidence="12 14" id="KW-0472">Membrane</keyword>
<feature type="repeat" description="Solcar" evidence="14">
    <location>
        <begin position="259"/>
        <end position="346"/>
    </location>
</feature>
<feature type="repeat" description="Solcar" evidence="14">
    <location>
        <begin position="166"/>
        <end position="252"/>
    </location>
</feature>
<dbReference type="CDD" id="cd22059">
    <property type="entry name" value="WH2_BetaT"/>
    <property type="match status" value="1"/>
</dbReference>
<evidence type="ECO:0000256" key="8">
    <source>
        <dbReference type="ARBA" id="ARBA00022737"/>
    </source>
</evidence>
<dbReference type="SMART" id="SM00152">
    <property type="entry name" value="THY"/>
    <property type="match status" value="1"/>
</dbReference>
<evidence type="ECO:0000256" key="11">
    <source>
        <dbReference type="ARBA" id="ARBA00023128"/>
    </source>
</evidence>
<proteinExistence type="inferred from homology"/>
<name>A0ABR3MAN6_9TELE</name>
<gene>
    <name evidence="16" type="ORF">QQF64_006581</name>
</gene>
<evidence type="ECO:0000256" key="9">
    <source>
        <dbReference type="ARBA" id="ARBA00022792"/>
    </source>
</evidence>
<keyword evidence="9" id="KW-0999">Mitochondrion inner membrane</keyword>
<comment type="similarity">
    <text evidence="3 15">Belongs to the mitochondrial carrier (TC 2.A.29) family.</text>
</comment>
<evidence type="ECO:0000256" key="6">
    <source>
        <dbReference type="ARBA" id="ARBA00022490"/>
    </source>
</evidence>
<evidence type="ECO:0008006" key="18">
    <source>
        <dbReference type="Google" id="ProtNLM"/>
    </source>
</evidence>
<dbReference type="Pfam" id="PF01290">
    <property type="entry name" value="Thymosin"/>
    <property type="match status" value="1"/>
</dbReference>
<dbReference type="SUPFAM" id="SSF103506">
    <property type="entry name" value="Mitochondrial carrier"/>
    <property type="match status" value="1"/>
</dbReference>
<organism evidence="16 17">
    <name type="scientific">Cirrhinus molitorella</name>
    <name type="common">mud carp</name>
    <dbReference type="NCBI Taxonomy" id="172907"/>
    <lineage>
        <taxon>Eukaryota</taxon>
        <taxon>Metazoa</taxon>
        <taxon>Chordata</taxon>
        <taxon>Craniata</taxon>
        <taxon>Vertebrata</taxon>
        <taxon>Euteleostomi</taxon>
        <taxon>Actinopterygii</taxon>
        <taxon>Neopterygii</taxon>
        <taxon>Teleostei</taxon>
        <taxon>Ostariophysi</taxon>
        <taxon>Cypriniformes</taxon>
        <taxon>Cyprinidae</taxon>
        <taxon>Labeoninae</taxon>
        <taxon>Labeonini</taxon>
        <taxon>Cirrhinus</taxon>
    </lineage>
</organism>
<comment type="similarity">
    <text evidence="4">Belongs to the thymosin beta family.</text>
</comment>
<keyword evidence="13" id="KW-0206">Cytoskeleton</keyword>
<protein>
    <recommendedName>
        <fullName evidence="18">Solute carrier family 25 member 53</fullName>
    </recommendedName>
</protein>
<dbReference type="EMBL" id="JAYMGO010000014">
    <property type="protein sequence ID" value="KAL1261316.1"/>
    <property type="molecule type" value="Genomic_DNA"/>
</dbReference>
<dbReference type="InterPro" id="IPR052465">
    <property type="entry name" value="Mito_NAD+_Carrier"/>
</dbReference>
<dbReference type="PROSITE" id="PS50920">
    <property type="entry name" value="SOLCAR"/>
    <property type="match status" value="3"/>
</dbReference>
<evidence type="ECO:0000256" key="13">
    <source>
        <dbReference type="ARBA" id="ARBA00023212"/>
    </source>
</evidence>
<dbReference type="InterPro" id="IPR023395">
    <property type="entry name" value="MCP_dom_sf"/>
</dbReference>
<evidence type="ECO:0000256" key="12">
    <source>
        <dbReference type="ARBA" id="ARBA00023136"/>
    </source>
</evidence>
<evidence type="ECO:0000256" key="14">
    <source>
        <dbReference type="PROSITE-ProRule" id="PRU00282"/>
    </source>
</evidence>
<keyword evidence="6" id="KW-0963">Cytoplasm</keyword>
<sequence>MTTISRIIETSLKASNSFAHQDRCSDWRREKIRRHSKVSLYIRSAVVYTDQYVSGRVVSTMGSNSHRNKGGALESSDSTLWFRSYLHGGTSSLITTVITFPLYKTVFRQQLHVSLVREAVAQLRKEGLLKLYRGVVPPLLMKSLNGTLLFGLQDTFLQQLSPSPVPGAALPALAGLGAGVVEALLFTPLERVQNVLQNSKNDSSLPTLRSVLRKLALSPLASGYYTAFLPILIRNALGSSLYFGLKDPMSGTLRACGCSPVLSSFISGVLNSMVISLPLYPLSVLVANMQAQVDRGGRGVKSSWQQLWAGRQHRLVLLYRGGSLVIVRSCITWGITNAIYDQLKSAHRFCLAYLVYYSPETSARLFKMSDNPVKEEVQNFDKRCLKKTSTAEKNTLPTKEDIEQEKKATDCAK</sequence>
<dbReference type="Gene3D" id="1.50.40.10">
    <property type="entry name" value="Mitochondrial carrier domain"/>
    <property type="match status" value="1"/>
</dbReference>
<dbReference type="InterPro" id="IPR018108">
    <property type="entry name" value="MCP_transmembrane"/>
</dbReference>
<dbReference type="InterPro" id="IPR038386">
    <property type="entry name" value="Beta-thymosin_sf"/>
</dbReference>
<reference evidence="16 17" key="1">
    <citation type="submission" date="2023-09" db="EMBL/GenBank/DDBJ databases">
        <authorList>
            <person name="Wang M."/>
        </authorList>
    </citation>
    <scope>NUCLEOTIDE SEQUENCE [LARGE SCALE GENOMIC DNA]</scope>
    <source>
        <strain evidence="16">GT-2023</strain>
        <tissue evidence="16">Liver</tissue>
    </source>
</reference>
<comment type="subcellular location">
    <subcellularLocation>
        <location evidence="1">Cytoplasm</location>
        <location evidence="1">Cytoskeleton</location>
    </subcellularLocation>
    <subcellularLocation>
        <location evidence="2">Mitochondrion inner membrane</location>
        <topology evidence="2">Multi-pass membrane protein</topology>
    </subcellularLocation>
</comment>
<evidence type="ECO:0000313" key="17">
    <source>
        <dbReference type="Proteomes" id="UP001558613"/>
    </source>
</evidence>
<keyword evidence="7 14" id="KW-0812">Transmembrane</keyword>
<dbReference type="Gene3D" id="1.20.5.520">
    <property type="entry name" value="Single helix bin"/>
    <property type="match status" value="1"/>
</dbReference>
<evidence type="ECO:0000256" key="1">
    <source>
        <dbReference type="ARBA" id="ARBA00004245"/>
    </source>
</evidence>
<dbReference type="Proteomes" id="UP001558613">
    <property type="component" value="Unassembled WGS sequence"/>
</dbReference>